<keyword evidence="4" id="KW-1015">Disulfide bond</keyword>
<comment type="caution">
    <text evidence="7">The sequence shown here is derived from an EMBL/GenBank/DDBJ whole genome shotgun (WGS) entry which is preliminary data.</text>
</comment>
<dbReference type="EMBL" id="RCHS01004213">
    <property type="protein sequence ID" value="RMX36920.1"/>
    <property type="molecule type" value="Genomic_DNA"/>
</dbReference>
<accession>A0A3M6T6A8</accession>
<dbReference type="InterPro" id="IPR003609">
    <property type="entry name" value="Pan_app"/>
</dbReference>
<dbReference type="InterPro" id="IPR014716">
    <property type="entry name" value="Fibrinogen_a/b/g_C_1"/>
</dbReference>
<feature type="signal peptide" evidence="5">
    <location>
        <begin position="1"/>
        <end position="16"/>
    </location>
</feature>
<dbReference type="SMART" id="SM00473">
    <property type="entry name" value="PAN_AP"/>
    <property type="match status" value="1"/>
</dbReference>
<keyword evidence="5" id="KW-0732">Signal</keyword>
<reference evidence="7 8" key="1">
    <citation type="journal article" date="2018" name="Sci. Rep.">
        <title>Comparative analysis of the Pocillopora damicornis genome highlights role of immune system in coral evolution.</title>
        <authorList>
            <person name="Cunning R."/>
            <person name="Bay R.A."/>
            <person name="Gillette P."/>
            <person name="Baker A.C."/>
            <person name="Traylor-Knowles N."/>
        </authorList>
    </citation>
    <scope>NUCLEOTIDE SEQUENCE [LARGE SCALE GENOMIC DNA]</scope>
    <source>
        <strain evidence="7">RSMAS</strain>
        <tissue evidence="7">Whole animal</tissue>
    </source>
</reference>
<proteinExistence type="predicted"/>
<feature type="domain" description="Apple" evidence="6">
    <location>
        <begin position="22"/>
        <end position="98"/>
    </location>
</feature>
<gene>
    <name evidence="7" type="ORF">pdam_00000918</name>
</gene>
<keyword evidence="2" id="KW-0430">Lectin</keyword>
<evidence type="ECO:0000259" key="6">
    <source>
        <dbReference type="PROSITE" id="PS50948"/>
    </source>
</evidence>
<dbReference type="PROSITE" id="PS50948">
    <property type="entry name" value="PAN"/>
    <property type="match status" value="1"/>
</dbReference>
<keyword evidence="8" id="KW-1185">Reference proteome</keyword>
<dbReference type="InterPro" id="IPR036056">
    <property type="entry name" value="Fibrinogen-like_C"/>
</dbReference>
<evidence type="ECO:0000256" key="5">
    <source>
        <dbReference type="SAM" id="SignalP"/>
    </source>
</evidence>
<evidence type="ECO:0000313" key="8">
    <source>
        <dbReference type="Proteomes" id="UP000275408"/>
    </source>
</evidence>
<dbReference type="Proteomes" id="UP000275408">
    <property type="component" value="Unassembled WGS sequence"/>
</dbReference>
<protein>
    <recommendedName>
        <fullName evidence="6">Apple domain-containing protein</fullName>
    </recommendedName>
</protein>
<feature type="chain" id="PRO_5018094325" description="Apple domain-containing protein" evidence="5">
    <location>
        <begin position="17"/>
        <end position="311"/>
    </location>
</feature>
<dbReference type="PANTHER" id="PTHR16146">
    <property type="entry name" value="INTELECTIN"/>
    <property type="match status" value="1"/>
</dbReference>
<dbReference type="AlphaFoldDB" id="A0A3M6T6A8"/>
<dbReference type="SUPFAM" id="SSF57414">
    <property type="entry name" value="Hairpin loop containing domain-like"/>
    <property type="match status" value="1"/>
</dbReference>
<evidence type="ECO:0000256" key="3">
    <source>
        <dbReference type="ARBA" id="ARBA00022837"/>
    </source>
</evidence>
<keyword evidence="1" id="KW-0479">Metal-binding</keyword>
<dbReference type="SUPFAM" id="SSF56496">
    <property type="entry name" value="Fibrinogen C-terminal domain-like"/>
    <property type="match status" value="1"/>
</dbReference>
<organism evidence="7 8">
    <name type="scientific">Pocillopora damicornis</name>
    <name type="common">Cauliflower coral</name>
    <name type="synonym">Millepora damicornis</name>
    <dbReference type="NCBI Taxonomy" id="46731"/>
    <lineage>
        <taxon>Eukaryota</taxon>
        <taxon>Metazoa</taxon>
        <taxon>Cnidaria</taxon>
        <taxon>Anthozoa</taxon>
        <taxon>Hexacorallia</taxon>
        <taxon>Scleractinia</taxon>
        <taxon>Astrocoeniina</taxon>
        <taxon>Pocilloporidae</taxon>
        <taxon>Pocillopora</taxon>
    </lineage>
</organism>
<evidence type="ECO:0000256" key="1">
    <source>
        <dbReference type="ARBA" id="ARBA00022723"/>
    </source>
</evidence>
<name>A0A3M6T6A8_POCDA</name>
<dbReference type="Pfam" id="PF00024">
    <property type="entry name" value="PAN_1"/>
    <property type="match status" value="1"/>
</dbReference>
<dbReference type="Gene3D" id="3.90.215.10">
    <property type="entry name" value="Gamma Fibrinogen, chain A, domain 1"/>
    <property type="match status" value="1"/>
</dbReference>
<evidence type="ECO:0000256" key="2">
    <source>
        <dbReference type="ARBA" id="ARBA00022734"/>
    </source>
</evidence>
<dbReference type="NCBIfam" id="NF040941">
    <property type="entry name" value="GGGWT_bact"/>
    <property type="match status" value="1"/>
</dbReference>
<dbReference type="GO" id="GO:0046872">
    <property type="term" value="F:metal ion binding"/>
    <property type="evidence" value="ECO:0007669"/>
    <property type="project" value="UniProtKB-KW"/>
</dbReference>
<evidence type="ECO:0000313" key="7">
    <source>
        <dbReference type="EMBL" id="RMX36920.1"/>
    </source>
</evidence>
<dbReference type="PANTHER" id="PTHR16146:SF46">
    <property type="entry name" value="INTELECTIN-1A-RELATED"/>
    <property type="match status" value="1"/>
</dbReference>
<dbReference type="OrthoDB" id="5975350at2759"/>
<dbReference type="GO" id="GO:0005615">
    <property type="term" value="C:extracellular space"/>
    <property type="evidence" value="ECO:0007669"/>
    <property type="project" value="TreeGrafter"/>
</dbReference>
<sequence length="311" mass="35429">MLLYSFIWILIQPSASCNLSKCTETSSVQRYRLEGHVLIERRAETMLECAQFCNQTQECLSVNYKLLGQICELNRADVHIAPHNYLPARGYVYLDNPWPKVKMKSCASIKDIVSNAESGYYWIELWQEKKEVFCEMINFGGGWTLVASISSSNNNHLLRTEVNCLLPNRCVENVSSDIPTRKMSDKDIHAIATTEGTFRVDQVSNGFTAFFKIPIGAHLFNSECFGASCPRMIVSHSYPYQWESNCKGTELGYQITDTPNHCYRVFDMHDNGECGHNWFSSKYVTNRVLYGFPCGSFSGIYSNKQGLLFVK</sequence>
<dbReference type="GO" id="GO:0070492">
    <property type="term" value="F:oligosaccharide binding"/>
    <property type="evidence" value="ECO:0007669"/>
    <property type="project" value="TreeGrafter"/>
</dbReference>
<keyword evidence="3" id="KW-0106">Calcium</keyword>
<evidence type="ECO:0000256" key="4">
    <source>
        <dbReference type="ARBA" id="ARBA00023157"/>
    </source>
</evidence>